<dbReference type="PANTHER" id="PTHR30086">
    <property type="entry name" value="ARGININE EXPORTER PROTEIN ARGO"/>
    <property type="match status" value="1"/>
</dbReference>
<evidence type="ECO:0000256" key="3">
    <source>
        <dbReference type="ARBA" id="ARBA00022692"/>
    </source>
</evidence>
<keyword evidence="2" id="KW-1003">Cell membrane</keyword>
<protein>
    <submittedName>
        <fullName evidence="7">LysE family transporter</fullName>
    </submittedName>
</protein>
<sequence>MLLAFIHGFLLSLGLILPIGMQNGFILTQGALHSRWSNSLPAVLTASMCDTFLIALAVIGVSTVALHITWLRYTFGGIGIAFLIYMGFGTWREKQGTNDQTTTATAWTTRRQIGFTSSVSLLNPHALIDTLAVIGGSAVVYTAWSERIAFGAASVLVSWLWFFALSITGHVLGKVALQKSSLQVLNKVSAVMMWMSAAYLGYIIYSFQ</sequence>
<dbReference type="InterPro" id="IPR001123">
    <property type="entry name" value="LeuE-type"/>
</dbReference>
<dbReference type="GO" id="GO:0005886">
    <property type="term" value="C:plasma membrane"/>
    <property type="evidence" value="ECO:0007669"/>
    <property type="project" value="UniProtKB-SubCell"/>
</dbReference>
<dbReference type="EMBL" id="CP071182">
    <property type="protein sequence ID" value="QSO45819.1"/>
    <property type="molecule type" value="Genomic_DNA"/>
</dbReference>
<evidence type="ECO:0000256" key="4">
    <source>
        <dbReference type="ARBA" id="ARBA00022989"/>
    </source>
</evidence>
<keyword evidence="4 6" id="KW-1133">Transmembrane helix</keyword>
<dbReference type="KEGG" id="afx:JZ786_14865"/>
<reference evidence="7 8" key="1">
    <citation type="submission" date="2021-02" db="EMBL/GenBank/DDBJ databases">
        <title>Alicyclobacillus curvatus sp. nov. and Alicyclobacillus mengziensis sp. nov., two acidophilic bacteria isolated from acid mine drainage.</title>
        <authorList>
            <person name="Huang Y."/>
        </authorList>
    </citation>
    <scope>NUCLEOTIDE SEQUENCE [LARGE SCALE GENOMIC DNA]</scope>
    <source>
        <strain evidence="7 8">S30H14</strain>
    </source>
</reference>
<feature type="transmembrane region" description="Helical" evidence="6">
    <location>
        <begin position="148"/>
        <end position="172"/>
    </location>
</feature>
<dbReference type="Pfam" id="PF01810">
    <property type="entry name" value="LysE"/>
    <property type="match status" value="1"/>
</dbReference>
<proteinExistence type="predicted"/>
<evidence type="ECO:0000256" key="2">
    <source>
        <dbReference type="ARBA" id="ARBA00022475"/>
    </source>
</evidence>
<comment type="subcellular location">
    <subcellularLocation>
        <location evidence="1">Cell membrane</location>
        <topology evidence="1">Multi-pass membrane protein</topology>
    </subcellularLocation>
</comment>
<dbReference type="AlphaFoldDB" id="A0A9X7VV95"/>
<organism evidence="7 8">
    <name type="scientific">Alicyclobacillus mengziensis</name>
    <dbReference type="NCBI Taxonomy" id="2931921"/>
    <lineage>
        <taxon>Bacteria</taxon>
        <taxon>Bacillati</taxon>
        <taxon>Bacillota</taxon>
        <taxon>Bacilli</taxon>
        <taxon>Bacillales</taxon>
        <taxon>Alicyclobacillaceae</taxon>
        <taxon>Alicyclobacillus</taxon>
    </lineage>
</organism>
<dbReference type="RefSeq" id="WP_206655192.1">
    <property type="nucleotide sequence ID" value="NZ_CP071182.1"/>
</dbReference>
<feature type="transmembrane region" description="Helical" evidence="6">
    <location>
        <begin position="73"/>
        <end position="91"/>
    </location>
</feature>
<keyword evidence="3 6" id="KW-0812">Transmembrane</keyword>
<evidence type="ECO:0000313" key="8">
    <source>
        <dbReference type="Proteomes" id="UP000663505"/>
    </source>
</evidence>
<evidence type="ECO:0000256" key="5">
    <source>
        <dbReference type="ARBA" id="ARBA00023136"/>
    </source>
</evidence>
<dbReference type="Proteomes" id="UP000663505">
    <property type="component" value="Chromosome"/>
</dbReference>
<name>A0A9X7VV95_9BACL</name>
<feature type="transmembrane region" description="Helical" evidence="6">
    <location>
        <begin position="184"/>
        <end position="205"/>
    </location>
</feature>
<accession>A0A9X7VV95</accession>
<evidence type="ECO:0000256" key="6">
    <source>
        <dbReference type="SAM" id="Phobius"/>
    </source>
</evidence>
<dbReference type="GO" id="GO:0015171">
    <property type="term" value="F:amino acid transmembrane transporter activity"/>
    <property type="evidence" value="ECO:0007669"/>
    <property type="project" value="TreeGrafter"/>
</dbReference>
<feature type="transmembrane region" description="Helical" evidence="6">
    <location>
        <begin position="42"/>
        <end position="66"/>
    </location>
</feature>
<keyword evidence="5 6" id="KW-0472">Membrane</keyword>
<evidence type="ECO:0000313" key="7">
    <source>
        <dbReference type="EMBL" id="QSO45819.1"/>
    </source>
</evidence>
<evidence type="ECO:0000256" key="1">
    <source>
        <dbReference type="ARBA" id="ARBA00004651"/>
    </source>
</evidence>
<dbReference type="PANTHER" id="PTHR30086:SF20">
    <property type="entry name" value="ARGININE EXPORTER PROTEIN ARGO-RELATED"/>
    <property type="match status" value="1"/>
</dbReference>
<keyword evidence="8" id="KW-1185">Reference proteome</keyword>
<gene>
    <name evidence="7" type="ORF">JZ786_14865</name>
</gene>